<keyword evidence="2" id="KW-1133">Transmembrane helix</keyword>
<feature type="compositionally biased region" description="Gly residues" evidence="1">
    <location>
        <begin position="93"/>
        <end position="108"/>
    </location>
</feature>
<feature type="transmembrane region" description="Helical" evidence="2">
    <location>
        <begin position="61"/>
        <end position="82"/>
    </location>
</feature>
<proteinExistence type="predicted"/>
<organism evidence="3 4">
    <name type="scientific">Sorangium cellulosum So0157-2</name>
    <dbReference type="NCBI Taxonomy" id="1254432"/>
    <lineage>
        <taxon>Bacteria</taxon>
        <taxon>Pseudomonadati</taxon>
        <taxon>Myxococcota</taxon>
        <taxon>Polyangia</taxon>
        <taxon>Polyangiales</taxon>
        <taxon>Polyangiaceae</taxon>
        <taxon>Sorangium</taxon>
    </lineage>
</organism>
<evidence type="ECO:0000256" key="1">
    <source>
        <dbReference type="SAM" id="MobiDB-lite"/>
    </source>
</evidence>
<protein>
    <submittedName>
        <fullName evidence="3">Uncharacterized protein</fullName>
    </submittedName>
</protein>
<dbReference type="InterPro" id="IPR052918">
    <property type="entry name" value="Motility_Chemotaxis_Reg"/>
</dbReference>
<dbReference type="AlphaFoldDB" id="S4XW23"/>
<evidence type="ECO:0000313" key="3">
    <source>
        <dbReference type="EMBL" id="AGP36704.1"/>
    </source>
</evidence>
<dbReference type="EMBL" id="CP003969">
    <property type="protein sequence ID" value="AGP36704.1"/>
    <property type="molecule type" value="Genomic_DNA"/>
</dbReference>
<feature type="region of interest" description="Disordered" evidence="1">
    <location>
        <begin position="91"/>
        <end position="112"/>
    </location>
</feature>
<evidence type="ECO:0000313" key="4">
    <source>
        <dbReference type="Proteomes" id="UP000014803"/>
    </source>
</evidence>
<dbReference type="eggNOG" id="COG1520">
    <property type="taxonomic scope" value="Bacteria"/>
</dbReference>
<dbReference type="Proteomes" id="UP000014803">
    <property type="component" value="Chromosome"/>
</dbReference>
<keyword evidence="2" id="KW-0812">Transmembrane</keyword>
<gene>
    <name evidence="3" type="ORF">SCE1572_20725</name>
</gene>
<accession>S4XW23</accession>
<dbReference type="Gene3D" id="2.80.10.50">
    <property type="match status" value="1"/>
</dbReference>
<dbReference type="Pfam" id="PF06739">
    <property type="entry name" value="SBBP"/>
    <property type="match status" value="1"/>
</dbReference>
<evidence type="ECO:0000256" key="2">
    <source>
        <dbReference type="SAM" id="Phobius"/>
    </source>
</evidence>
<dbReference type="PANTHER" id="PTHR35580:SF1">
    <property type="entry name" value="PHYTASE-LIKE DOMAIN-CONTAINING PROTEIN"/>
    <property type="match status" value="1"/>
</dbReference>
<dbReference type="KEGG" id="scu:SCE1572_20725"/>
<keyword evidence="2" id="KW-0472">Membrane</keyword>
<dbReference type="InterPro" id="IPR010620">
    <property type="entry name" value="SBBP_repeat"/>
</dbReference>
<dbReference type="STRING" id="1254432.SCE1572_20725"/>
<sequence>MARLREAAAARTRARSAATHRSADAARAALPVTASVPAPALLHMRRLSGARKVMRARAQSHVLVSLLGLGLCGSGCALLLGLDEFADRPPDGAGAGGTGGAGGAGGSEGTTPTCTPDASEACYAGPPATRNEGACREGTRTCGADGTWGVCEGEVVPAVERCDAEEDENCDELACIVWAATYEQTGDIHPIGIASDAEGDVFVSAAFYGTITVGNKTFSSADTTDILLLKLSASGDVLWGTKFGDSSADNPWGMAVGPNGNTVLAGQTSSGATDFGDGPIPSGAFVAQLDTQGKHAWSHGMGGGSNGKITAVAIDANDDVIAVGTFNRPIDFGGGPIPPEDGSDIIVAKLDSETGLATAPGCWTRQLGGTGSQGASAVAVDRSNNIFLAGSSSGALDFGGVVKIENSSFVMKLTPSGVTAWVATMGDPASVQAAGITVDAAGRPVVVGYFRDELKVGPHTLTAAGSNDTFIVQFEPDGTVGWVRTFGGDDEQWAGGVALDPAGNILVAGYATSQIDFGDGPFMLNDTQGFLAKLTPDAELVWSRVLGGGVNLEAVATSPEGETLVAGRTKAVDADFGTGPLPWTSDGTLQHLVIAKLGR</sequence>
<dbReference type="SUPFAM" id="SSF101898">
    <property type="entry name" value="NHL repeat"/>
    <property type="match status" value="1"/>
</dbReference>
<dbReference type="HOGENOM" id="CLU_035227_1_0_7"/>
<reference evidence="3 4" key="1">
    <citation type="journal article" date="2013" name="Sci. Rep.">
        <title>Extraordinary expansion of a Sorangium cellulosum genome from an alkaline milieu.</title>
        <authorList>
            <person name="Han K."/>
            <person name="Li Z.F."/>
            <person name="Peng R."/>
            <person name="Zhu L.P."/>
            <person name="Zhou T."/>
            <person name="Wang L.G."/>
            <person name="Li S.G."/>
            <person name="Zhang X.B."/>
            <person name="Hu W."/>
            <person name="Wu Z.H."/>
            <person name="Qin N."/>
            <person name="Li Y.Z."/>
        </authorList>
    </citation>
    <scope>NUCLEOTIDE SEQUENCE [LARGE SCALE GENOMIC DNA]</scope>
    <source>
        <strain evidence="3 4">So0157-2</strain>
    </source>
</reference>
<name>S4XW23_SORCE</name>
<dbReference type="PATRIC" id="fig|1254432.3.peg.4678"/>
<dbReference type="PANTHER" id="PTHR35580">
    <property type="entry name" value="CELL SURFACE GLYCOPROTEIN (S-LAYER PROTEIN)-LIKE PROTEIN"/>
    <property type="match status" value="1"/>
</dbReference>